<proteinExistence type="predicted"/>
<accession>A0A918HY52</accession>
<keyword evidence="3" id="KW-1185">Reference proteome</keyword>
<dbReference type="Proteomes" id="UP000636661">
    <property type="component" value="Unassembled WGS sequence"/>
</dbReference>
<reference evidence="2" key="2">
    <citation type="submission" date="2020-09" db="EMBL/GenBank/DDBJ databases">
        <authorList>
            <person name="Sun Q."/>
            <person name="Ohkuma M."/>
        </authorList>
    </citation>
    <scope>NUCLEOTIDE SEQUENCE</scope>
    <source>
        <strain evidence="2">JCM 4391</strain>
    </source>
</reference>
<name>A0A918HY52_9ACTN</name>
<evidence type="ECO:0000256" key="1">
    <source>
        <dbReference type="SAM" id="MobiDB-lite"/>
    </source>
</evidence>
<gene>
    <name evidence="2" type="ORF">GCM10010274_27420</name>
</gene>
<sequence>MPGGSPHRRAPLIPLGMSTRPTLRAAVGGARGDCATARYLLADAARPGRDRAARTAPGHAPYTRPPLPAAAVSEQQTPSERYFDMDSAVRGDAPIYDRLIQERGDVPADVRRVAEETLRQLTRALDFGAVGRPAGYPGMGMGMGFPPASI</sequence>
<comment type="caution">
    <text evidence="2">The sequence shown here is derived from an EMBL/GenBank/DDBJ whole genome shotgun (WGS) entry which is preliminary data.</text>
</comment>
<reference evidence="2" key="1">
    <citation type="journal article" date="2014" name="Int. J. Syst. Evol. Microbiol.">
        <title>Complete genome sequence of Corynebacterium casei LMG S-19264T (=DSM 44701T), isolated from a smear-ripened cheese.</title>
        <authorList>
            <consortium name="US DOE Joint Genome Institute (JGI-PGF)"/>
            <person name="Walter F."/>
            <person name="Albersmeier A."/>
            <person name="Kalinowski J."/>
            <person name="Ruckert C."/>
        </authorList>
    </citation>
    <scope>NUCLEOTIDE SEQUENCE</scope>
    <source>
        <strain evidence="2">JCM 4391</strain>
    </source>
</reference>
<feature type="region of interest" description="Disordered" evidence="1">
    <location>
        <begin position="46"/>
        <end position="76"/>
    </location>
</feature>
<organism evidence="2 3">
    <name type="scientific">Streptomyces lavendofoliae</name>
    <dbReference type="NCBI Taxonomy" id="67314"/>
    <lineage>
        <taxon>Bacteria</taxon>
        <taxon>Bacillati</taxon>
        <taxon>Actinomycetota</taxon>
        <taxon>Actinomycetes</taxon>
        <taxon>Kitasatosporales</taxon>
        <taxon>Streptomycetaceae</taxon>
        <taxon>Streptomyces</taxon>
    </lineage>
</organism>
<protein>
    <submittedName>
        <fullName evidence="2">Uncharacterized protein</fullName>
    </submittedName>
</protein>
<evidence type="ECO:0000313" key="3">
    <source>
        <dbReference type="Proteomes" id="UP000636661"/>
    </source>
</evidence>
<dbReference type="EMBL" id="BMTP01000006">
    <property type="protein sequence ID" value="GGU38536.1"/>
    <property type="molecule type" value="Genomic_DNA"/>
</dbReference>
<evidence type="ECO:0000313" key="2">
    <source>
        <dbReference type="EMBL" id="GGU38536.1"/>
    </source>
</evidence>
<dbReference type="AlphaFoldDB" id="A0A918HY52"/>